<keyword evidence="12" id="KW-0275">Fatty acid biosynthesis</keyword>
<evidence type="ECO:0000256" key="11">
    <source>
        <dbReference type="ARBA" id="ARBA00023136"/>
    </source>
</evidence>
<evidence type="ECO:0000256" key="3">
    <source>
        <dbReference type="ARBA" id="ARBA00008749"/>
    </source>
</evidence>
<feature type="domain" description="Fatty acid desaturase" evidence="14">
    <location>
        <begin position="36"/>
        <end position="250"/>
    </location>
</feature>
<evidence type="ECO:0000256" key="8">
    <source>
        <dbReference type="ARBA" id="ARBA00023002"/>
    </source>
</evidence>
<evidence type="ECO:0000313" key="16">
    <source>
        <dbReference type="Proteomes" id="UP000076925"/>
    </source>
</evidence>
<evidence type="ECO:0000256" key="9">
    <source>
        <dbReference type="ARBA" id="ARBA00023004"/>
    </source>
</evidence>
<evidence type="ECO:0000256" key="2">
    <source>
        <dbReference type="ARBA" id="ARBA00004141"/>
    </source>
</evidence>
<feature type="transmembrane region" description="Helical" evidence="13">
    <location>
        <begin position="37"/>
        <end position="62"/>
    </location>
</feature>
<dbReference type="RefSeq" id="WP_017745292.1">
    <property type="nucleotide sequence ID" value="NZ_KQ976354.1"/>
</dbReference>
<sequence>MIDIRLNPPRPRWDVIIFTLALHLGVLLAFLPTNFSWSAVGVALFLHWLTVGLGISLGFHRLATHRSFKVPKWLEYFFILCGTLAGQGAVKGWVGYHRMHHLYADLPDDPHDSTLGFWWSHISWLMHEVPNRTKLSRFTKDIADDPFYQFCHKHYIALQVALAVLLYGLGGMPFVVWGIFVRLFVGFHSTCFVNSACHKFGYRNHEVDDRSTNCWWVALLTFGEGWHNNHHAFQSSARFGWRWWEVDIVWLTIRLLEKLRLATNGKTTNSTFNLRN</sequence>
<comment type="caution">
    <text evidence="15">The sequence shown here is derived from an EMBL/GenBank/DDBJ whole genome shotgun (WGS) entry which is preliminary data.</text>
</comment>
<protein>
    <submittedName>
        <fullName evidence="15">Acyl-CoA desaturase</fullName>
    </submittedName>
</protein>
<evidence type="ECO:0000256" key="7">
    <source>
        <dbReference type="ARBA" id="ARBA00022989"/>
    </source>
</evidence>
<feature type="transmembrane region" description="Helical" evidence="13">
    <location>
        <begin position="12"/>
        <end position="31"/>
    </location>
</feature>
<keyword evidence="5 13" id="KW-0812">Transmembrane</keyword>
<evidence type="ECO:0000256" key="5">
    <source>
        <dbReference type="ARBA" id="ARBA00022692"/>
    </source>
</evidence>
<evidence type="ECO:0000256" key="4">
    <source>
        <dbReference type="ARBA" id="ARBA00022516"/>
    </source>
</evidence>
<dbReference type="AlphaFoldDB" id="A0A139XEJ8"/>
<name>A0A139XEJ8_9CYAN</name>
<dbReference type="EMBL" id="ANNX02000016">
    <property type="protein sequence ID" value="KYC43124.1"/>
    <property type="molecule type" value="Genomic_DNA"/>
</dbReference>
<evidence type="ECO:0000256" key="12">
    <source>
        <dbReference type="ARBA" id="ARBA00023160"/>
    </source>
</evidence>
<organism evidence="15 16">
    <name type="scientific">Scytonema hofmannii PCC 7110</name>
    <dbReference type="NCBI Taxonomy" id="128403"/>
    <lineage>
        <taxon>Bacteria</taxon>
        <taxon>Bacillati</taxon>
        <taxon>Cyanobacteriota</taxon>
        <taxon>Cyanophyceae</taxon>
        <taxon>Nostocales</taxon>
        <taxon>Scytonemataceae</taxon>
        <taxon>Scytonema</taxon>
    </lineage>
</organism>
<evidence type="ECO:0000259" key="14">
    <source>
        <dbReference type="Pfam" id="PF00487"/>
    </source>
</evidence>
<keyword evidence="16" id="KW-1185">Reference proteome</keyword>
<accession>A0A139XEJ8</accession>
<dbReference type="GO" id="GO:0016020">
    <property type="term" value="C:membrane"/>
    <property type="evidence" value="ECO:0007669"/>
    <property type="project" value="UniProtKB-SubCell"/>
</dbReference>
<gene>
    <name evidence="15" type="ORF">WA1_13570</name>
</gene>
<keyword evidence="8" id="KW-0560">Oxidoreductase</keyword>
<dbReference type="GO" id="GO:0016717">
    <property type="term" value="F:oxidoreductase activity, acting on paired donors, with oxidation of a pair of donors resulting in the reduction of molecular oxygen to two molecules of water"/>
    <property type="evidence" value="ECO:0007669"/>
    <property type="project" value="InterPro"/>
</dbReference>
<keyword evidence="11 13" id="KW-0472">Membrane</keyword>
<dbReference type="Proteomes" id="UP000076925">
    <property type="component" value="Unassembled WGS sequence"/>
</dbReference>
<proteinExistence type="inferred from homology"/>
<evidence type="ECO:0000256" key="6">
    <source>
        <dbReference type="ARBA" id="ARBA00022832"/>
    </source>
</evidence>
<reference evidence="15 16" key="1">
    <citation type="journal article" date="2013" name="Genome Biol. Evol.">
        <title>Genomes of Stigonematalean cyanobacteria (subsection V) and the evolution of oxygenic photosynthesis from prokaryotes to plastids.</title>
        <authorList>
            <person name="Dagan T."/>
            <person name="Roettger M."/>
            <person name="Stucken K."/>
            <person name="Landan G."/>
            <person name="Koch R."/>
            <person name="Major P."/>
            <person name="Gould S.B."/>
            <person name="Goremykin V.V."/>
            <person name="Rippka R."/>
            <person name="Tandeau de Marsac N."/>
            <person name="Gugger M."/>
            <person name="Lockhart P.J."/>
            <person name="Allen J.F."/>
            <person name="Brune I."/>
            <person name="Maus I."/>
            <person name="Puhler A."/>
            <person name="Martin W.F."/>
        </authorList>
    </citation>
    <scope>NUCLEOTIDE SEQUENCE [LARGE SCALE GENOMIC DNA]</scope>
    <source>
        <strain evidence="15 16">PCC 7110</strain>
    </source>
</reference>
<comment type="subcellular location">
    <subcellularLocation>
        <location evidence="2">Membrane</location>
        <topology evidence="2">Multi-pass membrane protein</topology>
    </subcellularLocation>
</comment>
<keyword evidence="9" id="KW-0408">Iron</keyword>
<dbReference type="PANTHER" id="PTHR11351:SF31">
    <property type="entry name" value="DESATURASE 1, ISOFORM A-RELATED"/>
    <property type="match status" value="1"/>
</dbReference>
<comment type="similarity">
    <text evidence="3">Belongs to the fatty acid desaturase type 2 family.</text>
</comment>
<dbReference type="OrthoDB" id="19906at2"/>
<keyword evidence="4" id="KW-0444">Lipid biosynthesis</keyword>
<dbReference type="Pfam" id="PF00487">
    <property type="entry name" value="FA_desaturase"/>
    <property type="match status" value="1"/>
</dbReference>
<keyword evidence="7 13" id="KW-1133">Transmembrane helix</keyword>
<evidence type="ECO:0000256" key="13">
    <source>
        <dbReference type="SAM" id="Phobius"/>
    </source>
</evidence>
<evidence type="ECO:0000313" key="15">
    <source>
        <dbReference type="EMBL" id="KYC43124.1"/>
    </source>
</evidence>
<dbReference type="InterPro" id="IPR015876">
    <property type="entry name" value="Acyl-CoA_DS"/>
</dbReference>
<dbReference type="InterPro" id="IPR005804">
    <property type="entry name" value="FA_desaturase_dom"/>
</dbReference>
<dbReference type="GO" id="GO:0006633">
    <property type="term" value="P:fatty acid biosynthetic process"/>
    <property type="evidence" value="ECO:0007669"/>
    <property type="project" value="UniProtKB-KW"/>
</dbReference>
<dbReference type="STRING" id="128403.WA1_13570"/>
<feature type="transmembrane region" description="Helical" evidence="13">
    <location>
        <begin position="156"/>
        <end position="180"/>
    </location>
</feature>
<evidence type="ECO:0000256" key="1">
    <source>
        <dbReference type="ARBA" id="ARBA00001954"/>
    </source>
</evidence>
<comment type="cofactor">
    <cofactor evidence="1">
        <name>Fe(2+)</name>
        <dbReference type="ChEBI" id="CHEBI:29033"/>
    </cofactor>
</comment>
<dbReference type="PRINTS" id="PR00075">
    <property type="entry name" value="FACDDSATRASE"/>
</dbReference>
<keyword evidence="6" id="KW-0276">Fatty acid metabolism</keyword>
<feature type="transmembrane region" description="Helical" evidence="13">
    <location>
        <begin position="74"/>
        <end position="94"/>
    </location>
</feature>
<dbReference type="CDD" id="cd03505">
    <property type="entry name" value="Delta9-FADS-like"/>
    <property type="match status" value="1"/>
</dbReference>
<dbReference type="PANTHER" id="PTHR11351">
    <property type="entry name" value="ACYL-COA DESATURASE"/>
    <property type="match status" value="1"/>
</dbReference>
<keyword evidence="10" id="KW-0443">Lipid metabolism</keyword>
<evidence type="ECO:0000256" key="10">
    <source>
        <dbReference type="ARBA" id="ARBA00023098"/>
    </source>
</evidence>